<dbReference type="InterPro" id="IPR006282">
    <property type="entry name" value="Thi_PPkinase"/>
</dbReference>
<feature type="domain" description="Thiamin pyrophosphokinase thiamin-binding" evidence="6">
    <location>
        <begin position="156"/>
        <end position="218"/>
    </location>
</feature>
<accession>A0A2I1M669</accession>
<evidence type="ECO:0000313" key="8">
    <source>
        <dbReference type="Proteomes" id="UP000242263"/>
    </source>
</evidence>
<dbReference type="GO" id="GO:0016301">
    <property type="term" value="F:kinase activity"/>
    <property type="evidence" value="ECO:0007669"/>
    <property type="project" value="UniProtKB-KW"/>
</dbReference>
<keyword evidence="1" id="KW-0808">Transferase</keyword>
<dbReference type="InterPro" id="IPR036371">
    <property type="entry name" value="TPK_B1-bd_sf"/>
</dbReference>
<dbReference type="InterPro" id="IPR007371">
    <property type="entry name" value="TPK_catalytic"/>
</dbReference>
<dbReference type="Proteomes" id="UP000242263">
    <property type="component" value="Unassembled WGS sequence"/>
</dbReference>
<dbReference type="PANTHER" id="PTHR41299:SF1">
    <property type="entry name" value="THIAMINE PYROPHOSPHOKINASE"/>
    <property type="match status" value="1"/>
</dbReference>
<dbReference type="CDD" id="cd07995">
    <property type="entry name" value="TPK"/>
    <property type="match status" value="1"/>
</dbReference>
<evidence type="ECO:0000259" key="6">
    <source>
        <dbReference type="SMART" id="SM00983"/>
    </source>
</evidence>
<evidence type="ECO:0000256" key="3">
    <source>
        <dbReference type="ARBA" id="ARBA00022777"/>
    </source>
</evidence>
<dbReference type="Pfam" id="PF04265">
    <property type="entry name" value="TPK_B1_binding"/>
    <property type="match status" value="1"/>
</dbReference>
<reference evidence="7 8" key="1">
    <citation type="submission" date="2017-12" db="EMBL/GenBank/DDBJ databases">
        <title>Phylogenetic diversity of female urinary microbiome.</title>
        <authorList>
            <person name="Thomas-White K."/>
            <person name="Wolfe A.J."/>
        </authorList>
    </citation>
    <scope>NUCLEOTIDE SEQUENCE [LARGE SCALE GENOMIC DNA]</scope>
    <source>
        <strain evidence="7 8">UMB0064</strain>
    </source>
</reference>
<dbReference type="GO" id="GO:0009229">
    <property type="term" value="P:thiamine diphosphate biosynthetic process"/>
    <property type="evidence" value="ECO:0007669"/>
    <property type="project" value="InterPro"/>
</dbReference>
<dbReference type="InterPro" id="IPR053149">
    <property type="entry name" value="TPK"/>
</dbReference>
<dbReference type="AlphaFoldDB" id="A0A2I1M669"/>
<dbReference type="InterPro" id="IPR036759">
    <property type="entry name" value="TPK_catalytic_sf"/>
</dbReference>
<organism evidence="7 8">
    <name type="scientific">Alloscardovia omnicolens</name>
    <dbReference type="NCBI Taxonomy" id="419015"/>
    <lineage>
        <taxon>Bacteria</taxon>
        <taxon>Bacillati</taxon>
        <taxon>Actinomycetota</taxon>
        <taxon>Actinomycetes</taxon>
        <taxon>Bifidobacteriales</taxon>
        <taxon>Bifidobacteriaceae</taxon>
        <taxon>Alloscardovia</taxon>
    </lineage>
</organism>
<dbReference type="NCBIfam" id="TIGR01378">
    <property type="entry name" value="thi_PPkinase"/>
    <property type="match status" value="1"/>
</dbReference>
<proteinExistence type="predicted"/>
<dbReference type="InterPro" id="IPR007373">
    <property type="entry name" value="Thiamin_PyroPKinase_B1-bd"/>
</dbReference>
<dbReference type="RefSeq" id="WP_021618208.1">
    <property type="nucleotide sequence ID" value="NZ_CAUPEW010000001.1"/>
</dbReference>
<dbReference type="SMART" id="SM00983">
    <property type="entry name" value="TPK_B1_binding"/>
    <property type="match status" value="1"/>
</dbReference>
<dbReference type="GO" id="GO:0004788">
    <property type="term" value="F:thiamine diphosphokinase activity"/>
    <property type="evidence" value="ECO:0007669"/>
    <property type="project" value="UniProtKB-UniRule"/>
</dbReference>
<keyword evidence="4" id="KW-0067">ATP-binding</keyword>
<dbReference type="Pfam" id="PF04263">
    <property type="entry name" value="TPK_catalytic"/>
    <property type="match status" value="1"/>
</dbReference>
<evidence type="ECO:0000313" key="7">
    <source>
        <dbReference type="EMBL" id="PKZ15621.1"/>
    </source>
</evidence>
<evidence type="ECO:0000256" key="2">
    <source>
        <dbReference type="ARBA" id="ARBA00022741"/>
    </source>
</evidence>
<dbReference type="GO" id="GO:0006772">
    <property type="term" value="P:thiamine metabolic process"/>
    <property type="evidence" value="ECO:0007669"/>
    <property type="project" value="UniProtKB-UniRule"/>
</dbReference>
<protein>
    <recommendedName>
        <fullName evidence="5">Thiamine diphosphokinase</fullName>
        <ecNumber evidence="5">2.7.6.2</ecNumber>
    </recommendedName>
</protein>
<evidence type="ECO:0000256" key="5">
    <source>
        <dbReference type="NCBIfam" id="TIGR01378"/>
    </source>
</evidence>
<dbReference type="SUPFAM" id="SSF63999">
    <property type="entry name" value="Thiamin pyrophosphokinase, catalytic domain"/>
    <property type="match status" value="1"/>
</dbReference>
<keyword evidence="3 7" id="KW-0418">Kinase</keyword>
<dbReference type="SUPFAM" id="SSF63862">
    <property type="entry name" value="Thiamin pyrophosphokinase, substrate-binding domain"/>
    <property type="match status" value="1"/>
</dbReference>
<gene>
    <name evidence="7" type="ORF">CYJ32_04480</name>
</gene>
<dbReference type="PANTHER" id="PTHR41299">
    <property type="entry name" value="THIAMINE PYROPHOSPHOKINASE"/>
    <property type="match status" value="1"/>
</dbReference>
<comment type="caution">
    <text evidence="7">The sequence shown here is derived from an EMBL/GenBank/DDBJ whole genome shotgun (WGS) entry which is preliminary data.</text>
</comment>
<name>A0A2I1M669_9BIFI</name>
<evidence type="ECO:0000256" key="4">
    <source>
        <dbReference type="ARBA" id="ARBA00022840"/>
    </source>
</evidence>
<dbReference type="GO" id="GO:0005524">
    <property type="term" value="F:ATP binding"/>
    <property type="evidence" value="ECO:0007669"/>
    <property type="project" value="UniProtKB-KW"/>
</dbReference>
<dbReference type="GeneID" id="35869113"/>
<evidence type="ECO:0000256" key="1">
    <source>
        <dbReference type="ARBA" id="ARBA00022679"/>
    </source>
</evidence>
<dbReference type="EMBL" id="PKGU01000002">
    <property type="protein sequence ID" value="PKZ15621.1"/>
    <property type="molecule type" value="Genomic_DNA"/>
</dbReference>
<sequence length="266" mass="28697">MSISSNKQSSFRRAKKAVIFGAGEYFDEMPFIPADAYVIAADGGYDHVTALGVTPHAFIGDMDSVVDDYSVSASTRMIELPAEKDDSDMMAAVRYAWQLGIRSFEFYGVFGGRMDHSFANIQLAAKIAAHGGIAFMHADHMICTVITDSVLRFPAGYVASKRPLSVFSYSSTCAHVSLEGLKYTLDDVEMSSINPVGLSNEFLPDTPALIAVDGGSLVIMYPSEAPSPLVDSHVIEDGDFGAVQTQKSEHLNIQTVSTPRRGKHAA</sequence>
<keyword evidence="2" id="KW-0547">Nucleotide-binding</keyword>
<dbReference type="Gene3D" id="3.40.50.10240">
    <property type="entry name" value="Thiamin pyrophosphokinase, catalytic domain"/>
    <property type="match status" value="1"/>
</dbReference>
<dbReference type="EC" id="2.7.6.2" evidence="5"/>
<dbReference type="GO" id="GO:0030975">
    <property type="term" value="F:thiamine binding"/>
    <property type="evidence" value="ECO:0007669"/>
    <property type="project" value="InterPro"/>
</dbReference>